<reference evidence="12" key="2">
    <citation type="submission" date="2025-09" db="UniProtKB">
        <authorList>
            <consortium name="Ensembl"/>
        </authorList>
    </citation>
    <scope>IDENTIFICATION</scope>
</reference>
<feature type="compositionally biased region" description="Polar residues" evidence="8">
    <location>
        <begin position="906"/>
        <end position="924"/>
    </location>
</feature>
<evidence type="ECO:0000259" key="9">
    <source>
        <dbReference type="PROSITE" id="PS50235"/>
    </source>
</evidence>
<sequence>MSSSASVPGQRRTARGVDDATNKKKQKDRANQESKEGEKPAGSDSKKDLQLEWKQNADEVIVKLNLGSRNPKVEEVDSSFTDTNCVIKLPDGRQWSCEFYEEIESSCTKVQFKKGNILQLVLPKKIPLHNWASLSKRHKDGSREHPKRIACKENGKEKALAAGETSEEPLLDSPVELIRSKRDPLNPKRILGKNDAVGGRNLLNPRLPTGPGTKAACIKASLSEEERKSRSTGKPGLPGIIDHQRTDRVAEGASQLDLKVRNKGGELEPEPIVNLTFVKNDSYEKGNDSMVVHVYVKEIHKEMSSVHFREQDFTLMFQTSDANFLRLHQGCSAHSVFRWQVKLRNLIEPDQCTYNFTAARINICLKKRHSQRWGGLEAPATRGAVGGAKVAMPTGPTPLDKSQPGSKPLSTKEEARAVEKEKPRAEDSGLDSVAARTVSDLLPVKQEPLVPSPKPTCMVPPMTHSPVSNESVEEEEEEEDKKVCLPGFTGLVNLGNTCFMNSVIQSLSNTRELRDYFHDRSFESEINYSNPLGTGGRLAIGFAVLLRALWKGTHHAFQPSKLKAIVASKASQFTGYAQHDAQEFMAFLLDGLHEDLNRIQNKPYTETVDSDGRPDEVVAEEAWQRHKMRNDSFIVDLFQGQFKSKLVCPVCSKVSITFDPFLYLPVPLPQKQKVLTVYYFAKEPHNKPVKFLVSISKENSTAMEVLESVSHSVRVNSENLRLAEVIKNHFHRMFLPSQSLDAVSPTDLLLCFEVLSPELAKERVVELQVQQRPQVPSIPITKCAACQKKQSDEEKLKRCTRCYRVGYCNVVCQRTHWSNHKTLCRPENIGFPFLISIPESRLTYARLAQLLEGYARYSVSVFQPPFQVGRMPSEQGLPLLSSEKQEPPLQPELGDASTVRSKVPTGRSSGLSLDSGYSESSAESQLESCLERELPYERVPRPEAAIPGYQHPAEGLSSQITQFYISKIDATSKEQKLEDKGDAPLDLTDDCSLALVWKNNERMKEFVLVESKELECVEDPGSASEAARAGHFTLEQCLNLFTKPEVLAPEEAWYCPKCKQHREASKQLMLWRLPNILIIQLKRFSFRSFIWRDKINDMVDFPVRSLDLSKFCIGQKDEQQLPMYDLYAVINHYGGMIGGHYTAYARLPSDKNSQRSDVGWRLFDDSTVTTVDESQVVTRYAYVLFYRRRNSPVDRPPRGPPHPSDPRGDLAPSAEAAASQVRTMISFMPMVTRSRPLHQFRHFLPRTSFQT</sequence>
<dbReference type="Proteomes" id="UP000472273">
    <property type="component" value="Unplaced"/>
</dbReference>
<evidence type="ECO:0000256" key="6">
    <source>
        <dbReference type="ARBA" id="ARBA00022833"/>
    </source>
</evidence>
<dbReference type="GeneTree" id="ENSGT00940000159085"/>
<feature type="region of interest" description="Disordered" evidence="8">
    <location>
        <begin position="1191"/>
        <end position="1215"/>
    </location>
</feature>
<dbReference type="PROSITE" id="PS50235">
    <property type="entry name" value="USP_3"/>
    <property type="match status" value="1"/>
</dbReference>
<evidence type="ECO:0000259" key="11">
    <source>
        <dbReference type="PROSITE" id="PS51203"/>
    </source>
</evidence>
<dbReference type="InterPro" id="IPR002893">
    <property type="entry name" value="Znf_MYND"/>
</dbReference>
<proteinExistence type="predicted"/>
<dbReference type="Pfam" id="PF00443">
    <property type="entry name" value="UCH"/>
    <property type="match status" value="1"/>
</dbReference>
<dbReference type="SUPFAM" id="SSF144232">
    <property type="entry name" value="HIT/MYND zinc finger-like"/>
    <property type="match status" value="1"/>
</dbReference>
<feature type="region of interest" description="Disordered" evidence="8">
    <location>
        <begin position="878"/>
        <end position="924"/>
    </location>
</feature>
<feature type="compositionally biased region" description="Basic and acidic residues" evidence="8">
    <location>
        <begin position="150"/>
        <end position="159"/>
    </location>
</feature>
<gene>
    <name evidence="12" type="primary">USP19</name>
</gene>
<dbReference type="InterPro" id="IPR028889">
    <property type="entry name" value="USP"/>
</dbReference>
<dbReference type="Ensembl" id="ENSPTXT00000014931.1">
    <property type="protein sequence ID" value="ENSPTXP00000014475.1"/>
    <property type="gene ID" value="ENSPTXG00000009840.1"/>
</dbReference>
<keyword evidence="5" id="KW-0378">Hydrolase</keyword>
<dbReference type="InterPro" id="IPR018200">
    <property type="entry name" value="USP_CS"/>
</dbReference>
<reference evidence="12" key="1">
    <citation type="submission" date="2025-08" db="UniProtKB">
        <authorList>
            <consortium name="Ensembl"/>
        </authorList>
    </citation>
    <scope>IDENTIFICATION</scope>
</reference>
<dbReference type="GO" id="GO:0036503">
    <property type="term" value="P:ERAD pathway"/>
    <property type="evidence" value="ECO:0007669"/>
    <property type="project" value="TreeGrafter"/>
</dbReference>
<dbReference type="SUPFAM" id="SSF54001">
    <property type="entry name" value="Cysteine proteinases"/>
    <property type="match status" value="1"/>
</dbReference>
<feature type="region of interest" description="Disordered" evidence="8">
    <location>
        <begin position="387"/>
        <end position="431"/>
    </location>
</feature>
<dbReference type="GO" id="GO:0016579">
    <property type="term" value="P:protein deubiquitination"/>
    <property type="evidence" value="ECO:0007669"/>
    <property type="project" value="InterPro"/>
</dbReference>
<dbReference type="Pfam" id="PF04969">
    <property type="entry name" value="CS"/>
    <property type="match status" value="2"/>
</dbReference>
<dbReference type="InterPro" id="IPR038765">
    <property type="entry name" value="Papain-like_cys_pep_sf"/>
</dbReference>
<evidence type="ECO:0000256" key="2">
    <source>
        <dbReference type="ARBA" id="ARBA00012759"/>
    </source>
</evidence>
<dbReference type="CDD" id="cd06463">
    <property type="entry name" value="p23_like"/>
    <property type="match status" value="1"/>
</dbReference>
<dbReference type="PANTHER" id="PTHR21646:SF74">
    <property type="entry name" value="UBIQUITIN CARBOXYL-TERMINAL HYDROLASE 19"/>
    <property type="match status" value="1"/>
</dbReference>
<feature type="region of interest" description="Disordered" evidence="8">
    <location>
        <begin position="136"/>
        <end position="166"/>
    </location>
</feature>
<evidence type="ECO:0000259" key="10">
    <source>
        <dbReference type="PROSITE" id="PS50865"/>
    </source>
</evidence>
<dbReference type="PROSITE" id="PS00973">
    <property type="entry name" value="USP_2"/>
    <property type="match status" value="1"/>
</dbReference>
<dbReference type="Gene3D" id="6.10.140.2220">
    <property type="match status" value="1"/>
</dbReference>
<dbReference type="InterPro" id="IPR008978">
    <property type="entry name" value="HSP20-like_chaperone"/>
</dbReference>
<dbReference type="GO" id="GO:0004843">
    <property type="term" value="F:cysteine-type deubiquitinase activity"/>
    <property type="evidence" value="ECO:0007669"/>
    <property type="project" value="UniProtKB-EC"/>
</dbReference>
<feature type="compositionally biased region" description="Basic and acidic residues" evidence="8">
    <location>
        <begin position="410"/>
        <end position="427"/>
    </location>
</feature>
<dbReference type="SUPFAM" id="SSF49764">
    <property type="entry name" value="HSP20-like chaperones"/>
    <property type="match status" value="2"/>
</dbReference>
<dbReference type="PROSITE" id="PS01360">
    <property type="entry name" value="ZF_MYND_1"/>
    <property type="match status" value="1"/>
</dbReference>
<evidence type="ECO:0000313" key="13">
    <source>
        <dbReference type="Proteomes" id="UP000472273"/>
    </source>
</evidence>
<dbReference type="FunFam" id="3.90.70.10:FF:000012">
    <property type="entry name" value="ubiquitin carboxyl-terminal hydrolase 19 isoform X2"/>
    <property type="match status" value="1"/>
</dbReference>
<dbReference type="CDD" id="cd02674">
    <property type="entry name" value="Peptidase_C19R"/>
    <property type="match status" value="1"/>
</dbReference>
<dbReference type="AlphaFoldDB" id="A0A670YRN0"/>
<name>A0A670YRN0_PSETE</name>
<dbReference type="InterPro" id="IPR007052">
    <property type="entry name" value="CS_dom"/>
</dbReference>
<keyword evidence="6" id="KW-0862">Zinc</keyword>
<protein>
    <recommendedName>
        <fullName evidence="2">ubiquitinyl hydrolase 1</fullName>
        <ecNumber evidence="2">3.4.19.12</ecNumber>
    </recommendedName>
</protein>
<evidence type="ECO:0000256" key="5">
    <source>
        <dbReference type="ARBA" id="ARBA00022801"/>
    </source>
</evidence>
<dbReference type="EC" id="3.4.19.12" evidence="2"/>
<keyword evidence="4 7" id="KW-0863">Zinc-finger</keyword>
<dbReference type="InterPro" id="IPR001394">
    <property type="entry name" value="Peptidase_C19_UCH"/>
</dbReference>
<dbReference type="FunFam" id="3.90.70.10:FF:000020">
    <property type="entry name" value="ubiquitin carboxyl-terminal hydrolase 19 isoform X4"/>
    <property type="match status" value="1"/>
</dbReference>
<evidence type="ECO:0000256" key="4">
    <source>
        <dbReference type="ARBA" id="ARBA00022771"/>
    </source>
</evidence>
<feature type="domain" description="CS" evidence="11">
    <location>
        <begin position="275"/>
        <end position="377"/>
    </location>
</feature>
<organism evidence="12 13">
    <name type="scientific">Pseudonaja textilis</name>
    <name type="common">Eastern brown snake</name>
    <dbReference type="NCBI Taxonomy" id="8673"/>
    <lineage>
        <taxon>Eukaryota</taxon>
        <taxon>Metazoa</taxon>
        <taxon>Chordata</taxon>
        <taxon>Craniata</taxon>
        <taxon>Vertebrata</taxon>
        <taxon>Euteleostomi</taxon>
        <taxon>Lepidosauria</taxon>
        <taxon>Squamata</taxon>
        <taxon>Bifurcata</taxon>
        <taxon>Unidentata</taxon>
        <taxon>Episquamata</taxon>
        <taxon>Toxicofera</taxon>
        <taxon>Serpentes</taxon>
        <taxon>Colubroidea</taxon>
        <taxon>Elapidae</taxon>
        <taxon>Hydrophiinae</taxon>
        <taxon>Pseudonaja</taxon>
    </lineage>
</organism>
<accession>A0A670YRN0</accession>
<feature type="region of interest" description="Disordered" evidence="8">
    <location>
        <begin position="222"/>
        <end position="241"/>
    </location>
</feature>
<comment type="catalytic activity">
    <reaction evidence="1">
        <text>Thiol-dependent hydrolysis of ester, thioester, amide, peptide and isopeptide bonds formed by the C-terminal Gly of ubiquitin (a 76-residue protein attached to proteins as an intracellular targeting signal).</text>
        <dbReference type="EC" id="3.4.19.12"/>
    </reaction>
</comment>
<feature type="region of interest" description="Disordered" evidence="8">
    <location>
        <begin position="189"/>
        <end position="214"/>
    </location>
</feature>
<dbReference type="PROSITE" id="PS50865">
    <property type="entry name" value="ZF_MYND_2"/>
    <property type="match status" value="1"/>
</dbReference>
<dbReference type="Gene3D" id="3.90.70.10">
    <property type="entry name" value="Cysteine proteinases"/>
    <property type="match status" value="2"/>
</dbReference>
<keyword evidence="13" id="KW-1185">Reference proteome</keyword>
<dbReference type="InterPro" id="IPR050185">
    <property type="entry name" value="Ub_carboxyl-term_hydrolase"/>
</dbReference>
<feature type="region of interest" description="Disordered" evidence="8">
    <location>
        <begin position="446"/>
        <end position="471"/>
    </location>
</feature>
<dbReference type="Gene3D" id="2.60.40.790">
    <property type="match status" value="2"/>
</dbReference>
<dbReference type="PROSITE" id="PS00972">
    <property type="entry name" value="USP_1"/>
    <property type="match status" value="1"/>
</dbReference>
<evidence type="ECO:0000256" key="8">
    <source>
        <dbReference type="SAM" id="MobiDB-lite"/>
    </source>
</evidence>
<feature type="domain" description="CS" evidence="11">
    <location>
        <begin position="46"/>
        <end position="135"/>
    </location>
</feature>
<dbReference type="CDD" id="cd06466">
    <property type="entry name" value="p23_CS_SGT1_like"/>
    <property type="match status" value="1"/>
</dbReference>
<feature type="region of interest" description="Disordered" evidence="8">
    <location>
        <begin position="1"/>
        <end position="48"/>
    </location>
</feature>
<feature type="compositionally biased region" description="Basic and acidic residues" evidence="8">
    <location>
        <begin position="15"/>
        <end position="48"/>
    </location>
</feature>
<evidence type="ECO:0000256" key="3">
    <source>
        <dbReference type="ARBA" id="ARBA00022723"/>
    </source>
</evidence>
<dbReference type="GO" id="GO:0008270">
    <property type="term" value="F:zinc ion binding"/>
    <property type="evidence" value="ECO:0007669"/>
    <property type="project" value="UniProtKB-KW"/>
</dbReference>
<dbReference type="Pfam" id="PF01753">
    <property type="entry name" value="zf-MYND"/>
    <property type="match status" value="1"/>
</dbReference>
<dbReference type="Pfam" id="PF16602">
    <property type="entry name" value="USP19_linker"/>
    <property type="match status" value="1"/>
</dbReference>
<dbReference type="PROSITE" id="PS51203">
    <property type="entry name" value="CS"/>
    <property type="match status" value="2"/>
</dbReference>
<feature type="compositionally biased region" description="Basic residues" evidence="8">
    <location>
        <begin position="136"/>
        <end position="149"/>
    </location>
</feature>
<feature type="domain" description="MYND-type" evidence="10">
    <location>
        <begin position="783"/>
        <end position="824"/>
    </location>
</feature>
<keyword evidence="3" id="KW-0479">Metal-binding</keyword>
<evidence type="ECO:0000256" key="1">
    <source>
        <dbReference type="ARBA" id="ARBA00000707"/>
    </source>
</evidence>
<feature type="domain" description="USP" evidence="9">
    <location>
        <begin position="489"/>
        <end position="1189"/>
    </location>
</feature>
<evidence type="ECO:0000313" key="12">
    <source>
        <dbReference type="Ensembl" id="ENSPTXP00000014475.1"/>
    </source>
</evidence>
<evidence type="ECO:0000256" key="7">
    <source>
        <dbReference type="PROSITE-ProRule" id="PRU00134"/>
    </source>
</evidence>
<dbReference type="PANTHER" id="PTHR21646">
    <property type="entry name" value="UBIQUITIN CARBOXYL-TERMINAL HYDROLASE"/>
    <property type="match status" value="1"/>
</dbReference>